<dbReference type="EMBL" id="QAYE01000020">
    <property type="protein sequence ID" value="PTW43515.1"/>
    <property type="molecule type" value="Genomic_DNA"/>
</dbReference>
<dbReference type="RefSeq" id="WP_107956041.1">
    <property type="nucleotide sequence ID" value="NZ_QAYE01000020.1"/>
</dbReference>
<comment type="caution">
    <text evidence="4">The sequence shown here is derived from an EMBL/GenBank/DDBJ whole genome shotgun (WGS) entry which is preliminary data.</text>
</comment>
<dbReference type="OrthoDB" id="7060229at2"/>
<dbReference type="Proteomes" id="UP000244013">
    <property type="component" value="Unassembled WGS sequence"/>
</dbReference>
<name>A0A2T5TW74_9SPHN</name>
<proteinExistence type="predicted"/>
<gene>
    <name evidence="4" type="ORF">C8J25_12029</name>
</gene>
<evidence type="ECO:0000313" key="4">
    <source>
        <dbReference type="EMBL" id="PTW43515.1"/>
    </source>
</evidence>
<feature type="modified residue" description="4-aspartylphosphate" evidence="2">
    <location>
        <position position="60"/>
    </location>
</feature>
<evidence type="ECO:0000313" key="5">
    <source>
        <dbReference type="Proteomes" id="UP000244013"/>
    </source>
</evidence>
<accession>A0A2T5TW74</accession>
<feature type="domain" description="Response regulatory" evidence="3">
    <location>
        <begin position="10"/>
        <end position="123"/>
    </location>
</feature>
<sequence>MNVRAQPPLNVLIVEDEALLAMDIEAMIEDAGHRVVGEAASLYEVEDLASDLHPDLAFVDIQLAKGTSGLDACALIRKRWADAIVVFVTANPLKIPADFAGGHGVIPKPFSRNGLMSAMRYIEEGVCDPPPVSPQPASFIAAPAFAAEWSQTSP</sequence>
<evidence type="ECO:0000256" key="1">
    <source>
        <dbReference type="ARBA" id="ARBA00022553"/>
    </source>
</evidence>
<dbReference type="GO" id="GO:0000160">
    <property type="term" value="P:phosphorelay signal transduction system"/>
    <property type="evidence" value="ECO:0007669"/>
    <property type="project" value="InterPro"/>
</dbReference>
<organism evidence="4 5">
    <name type="scientific">Sphingomonas faeni</name>
    <dbReference type="NCBI Taxonomy" id="185950"/>
    <lineage>
        <taxon>Bacteria</taxon>
        <taxon>Pseudomonadati</taxon>
        <taxon>Pseudomonadota</taxon>
        <taxon>Alphaproteobacteria</taxon>
        <taxon>Sphingomonadales</taxon>
        <taxon>Sphingomonadaceae</taxon>
        <taxon>Sphingomonas</taxon>
    </lineage>
</organism>
<dbReference type="Gene3D" id="3.40.50.2300">
    <property type="match status" value="1"/>
</dbReference>
<dbReference type="Pfam" id="PF00072">
    <property type="entry name" value="Response_reg"/>
    <property type="match status" value="1"/>
</dbReference>
<dbReference type="PANTHER" id="PTHR44591:SF20">
    <property type="entry name" value="PROTEIN PILH"/>
    <property type="match status" value="1"/>
</dbReference>
<keyword evidence="1 2" id="KW-0597">Phosphoprotein</keyword>
<dbReference type="InterPro" id="IPR050595">
    <property type="entry name" value="Bact_response_regulator"/>
</dbReference>
<dbReference type="PROSITE" id="PS50110">
    <property type="entry name" value="RESPONSE_REGULATORY"/>
    <property type="match status" value="1"/>
</dbReference>
<dbReference type="SUPFAM" id="SSF52172">
    <property type="entry name" value="CheY-like"/>
    <property type="match status" value="1"/>
</dbReference>
<dbReference type="AlphaFoldDB" id="A0A2T5TW74"/>
<evidence type="ECO:0000256" key="2">
    <source>
        <dbReference type="PROSITE-ProRule" id="PRU00169"/>
    </source>
</evidence>
<reference evidence="4 5" key="1">
    <citation type="submission" date="2018-04" db="EMBL/GenBank/DDBJ databases">
        <title>Genomic Encyclopedia of Type Strains, Phase III (KMG-III): the genomes of soil and plant-associated and newly described type strains.</title>
        <authorList>
            <person name="Whitman W."/>
        </authorList>
    </citation>
    <scope>NUCLEOTIDE SEQUENCE [LARGE SCALE GENOMIC DNA]</scope>
    <source>
        <strain evidence="4 5">MA-olki</strain>
    </source>
</reference>
<dbReference type="PANTHER" id="PTHR44591">
    <property type="entry name" value="STRESS RESPONSE REGULATOR PROTEIN 1"/>
    <property type="match status" value="1"/>
</dbReference>
<dbReference type="SMART" id="SM00448">
    <property type="entry name" value="REC"/>
    <property type="match status" value="1"/>
</dbReference>
<dbReference type="InterPro" id="IPR001789">
    <property type="entry name" value="Sig_transdc_resp-reg_receiver"/>
</dbReference>
<dbReference type="InterPro" id="IPR011006">
    <property type="entry name" value="CheY-like_superfamily"/>
</dbReference>
<evidence type="ECO:0000259" key="3">
    <source>
        <dbReference type="PROSITE" id="PS50110"/>
    </source>
</evidence>
<dbReference type="GeneID" id="91007897"/>
<protein>
    <submittedName>
        <fullName evidence="4">Response regulator receiver domain-containing protein</fullName>
    </submittedName>
</protein>